<dbReference type="SMR" id="A0A0M4ELQ7"/>
<dbReference type="PANTHER" id="PTHR45774:SF9">
    <property type="entry name" value="LUTE, ISOFORM D"/>
    <property type="match status" value="1"/>
</dbReference>
<dbReference type="Pfam" id="PF00651">
    <property type="entry name" value="BTB"/>
    <property type="match status" value="1"/>
</dbReference>
<dbReference type="Gene3D" id="3.30.710.10">
    <property type="entry name" value="Potassium Channel Kv1.1, Chain A"/>
    <property type="match status" value="1"/>
</dbReference>
<dbReference type="InterPro" id="IPR049737">
    <property type="entry name" value="Btbd6a-like_BACK"/>
</dbReference>
<dbReference type="SUPFAM" id="SSF54695">
    <property type="entry name" value="POZ domain"/>
    <property type="match status" value="1"/>
</dbReference>
<dbReference type="FunFam" id="2.60.120.820:FF:000001">
    <property type="entry name" value="BTB/POZ domain-containing protein 3"/>
    <property type="match status" value="1"/>
</dbReference>
<dbReference type="CDD" id="cd18488">
    <property type="entry name" value="BACK_BTBD3_like"/>
    <property type="match status" value="1"/>
</dbReference>
<name>A0A0M4ELQ7_DROBS</name>
<evidence type="ECO:0000256" key="3">
    <source>
        <dbReference type="SAM" id="MobiDB-lite"/>
    </source>
</evidence>
<dbReference type="Gene3D" id="2.60.120.820">
    <property type="entry name" value="PHR domain"/>
    <property type="match status" value="1"/>
</dbReference>
<evidence type="ECO:0000259" key="4">
    <source>
        <dbReference type="PROSITE" id="PS50097"/>
    </source>
</evidence>
<sequence length="733" mass="79845">MIEAFANHLSSHLGRHLFYWAVDTSIPRGVSSSNYGLNLRLSELINKFHAPLERGVQVLDHLLTLEEDDFTGHWGSAYAHNYEPEYAARVPENEELPPPEQQQQQQQRNHMETLNNGNGLLLHSPPHNHQQQQQQQQQQPRGAAVSSPGSGSAAGSAADHNIQITQPISAPSSPLASPGALNSSSNSGSSPTTFCLPSSSTAAAAVIATSTPSSGSGSYVCAAGSNSSYAAVGACNAIDTADPNWQASKATVLERNAAMFNNELLSDVKFIVGGEFDIDPVQTIPAHKYILATGSSVFYAMFYGGMAENKQEIKVPDVEPTAFLTLLRYLYCDEIKLEPEHILATLYAAKKYIVPHLARACVNYLEVKLTAKNACLLLSQSRLFEEPELMQRCWEVIDAQAEMAVKSEDFVDIDLKTFESILSRETLNCKEIHLFEAALNWALNACEKMSIDENAQNKRRLLGQALHLIRIPTMTLEEFANGVAQTGILTSQETIDMFLHFTAKVKPSLSFPTRSRAGLKTQVCHRFQSCAYRSNQWRYRGRCDSIQFSVDRRIFIVGFGLYGSSTGAANYNVKIELKRLGRTLAENDTKFFSDGSSNTFHVFFENPIQIEPECYYTASVILDGNELSFFGQEGMSEVLMGNVTFQFQCSSESTNGTGVQGGQIPELIFYGPTTVTALNSPTNSICNTPLGNTSATVNSSGNGQANGGGGNNVNNAGEELHLSGTTASSDSST</sequence>
<feature type="domain" description="BTB" evidence="4">
    <location>
        <begin position="266"/>
        <end position="339"/>
    </location>
</feature>
<dbReference type="EMBL" id="CP012526">
    <property type="protein sequence ID" value="ALC46277.1"/>
    <property type="molecule type" value="Genomic_DNA"/>
</dbReference>
<evidence type="ECO:0000256" key="1">
    <source>
        <dbReference type="ARBA" id="ARBA00004496"/>
    </source>
</evidence>
<dbReference type="STRING" id="30019.A0A0M4ELQ7"/>
<feature type="compositionally biased region" description="Low complexity" evidence="3">
    <location>
        <begin position="130"/>
        <end position="158"/>
    </location>
</feature>
<dbReference type="PROSITE" id="PS50097">
    <property type="entry name" value="BTB"/>
    <property type="match status" value="1"/>
</dbReference>
<protein>
    <submittedName>
        <fullName evidence="5">Lute</fullName>
    </submittedName>
</protein>
<keyword evidence="2" id="KW-0963">Cytoplasm</keyword>
<gene>
    <name evidence="5" type="ORF">Dbus_chr3Rg1027</name>
</gene>
<accession>A0A0M4ELQ7</accession>
<dbReference type="InterPro" id="IPR012983">
    <property type="entry name" value="PHR"/>
</dbReference>
<dbReference type="Proteomes" id="UP000494163">
    <property type="component" value="Chromosome 3R"/>
</dbReference>
<reference evidence="5 6" key="1">
    <citation type="submission" date="2015-08" db="EMBL/GenBank/DDBJ databases">
        <title>Ancestral chromatin configuration constrains chromatin evolution on differentiating sex chromosomes in Drosophila.</title>
        <authorList>
            <person name="Zhou Q."/>
            <person name="Bachtrog D."/>
        </authorList>
    </citation>
    <scope>NUCLEOTIDE SEQUENCE [LARGE SCALE GENOMIC DNA]</scope>
    <source>
        <tissue evidence="5">Whole larvae</tissue>
    </source>
</reference>
<comment type="subcellular location">
    <subcellularLocation>
        <location evidence="1">Cytoplasm</location>
    </subcellularLocation>
</comment>
<evidence type="ECO:0000313" key="5">
    <source>
        <dbReference type="EMBL" id="ALC46277.1"/>
    </source>
</evidence>
<dbReference type="AlphaFoldDB" id="A0A0M4ELQ7"/>
<dbReference type="OMA" id="LEINYAC"/>
<feature type="compositionally biased region" description="Low complexity" evidence="3">
    <location>
        <begin position="169"/>
        <end position="191"/>
    </location>
</feature>
<dbReference type="OrthoDB" id="636773at2759"/>
<dbReference type="InterPro" id="IPR011705">
    <property type="entry name" value="BACK"/>
</dbReference>
<proteinExistence type="predicted"/>
<dbReference type="GO" id="GO:0022008">
    <property type="term" value="P:neurogenesis"/>
    <property type="evidence" value="ECO:0007669"/>
    <property type="project" value="TreeGrafter"/>
</dbReference>
<dbReference type="InterPro" id="IPR011333">
    <property type="entry name" value="SKP1/BTB/POZ_sf"/>
</dbReference>
<feature type="region of interest" description="Disordered" evidence="3">
    <location>
        <begin position="696"/>
        <end position="733"/>
    </location>
</feature>
<dbReference type="Pfam" id="PF07707">
    <property type="entry name" value="BACK"/>
    <property type="match status" value="1"/>
</dbReference>
<dbReference type="CDD" id="cd18282">
    <property type="entry name" value="BTB_POZ_BTBD3_6"/>
    <property type="match status" value="1"/>
</dbReference>
<dbReference type="SMART" id="SM00875">
    <property type="entry name" value="BACK"/>
    <property type="match status" value="1"/>
</dbReference>
<dbReference type="InterPro" id="IPR000210">
    <property type="entry name" value="BTB/POZ_dom"/>
</dbReference>
<dbReference type="GO" id="GO:0005829">
    <property type="term" value="C:cytosol"/>
    <property type="evidence" value="ECO:0007669"/>
    <property type="project" value="TreeGrafter"/>
</dbReference>
<dbReference type="FunFam" id="1.25.40.420:FF:000003">
    <property type="entry name" value="BTB/POZ domain-containing protein 3"/>
    <property type="match status" value="1"/>
</dbReference>
<dbReference type="SMART" id="SM00225">
    <property type="entry name" value="BTB"/>
    <property type="match status" value="1"/>
</dbReference>
<keyword evidence="6" id="KW-1185">Reference proteome</keyword>
<dbReference type="PANTHER" id="PTHR45774">
    <property type="entry name" value="BTB/POZ DOMAIN-CONTAINING"/>
    <property type="match status" value="1"/>
</dbReference>
<dbReference type="InterPro" id="IPR038648">
    <property type="entry name" value="PHR_sf"/>
</dbReference>
<evidence type="ECO:0000256" key="2">
    <source>
        <dbReference type="ARBA" id="ARBA00022490"/>
    </source>
</evidence>
<feature type="compositionally biased region" description="Polar residues" evidence="3">
    <location>
        <begin position="723"/>
        <end position="733"/>
    </location>
</feature>
<evidence type="ECO:0000313" key="6">
    <source>
        <dbReference type="Proteomes" id="UP000494163"/>
    </source>
</evidence>
<dbReference type="FunFam" id="3.30.710.10:FF:000015">
    <property type="entry name" value="BTB/POZ domain-containing protein 3"/>
    <property type="match status" value="1"/>
</dbReference>
<feature type="region of interest" description="Disordered" evidence="3">
    <location>
        <begin position="115"/>
        <end position="194"/>
    </location>
</feature>
<dbReference type="Gene3D" id="1.25.40.420">
    <property type="match status" value="1"/>
</dbReference>
<organism evidence="5 6">
    <name type="scientific">Drosophila busckii</name>
    <name type="common">Fruit fly</name>
    <dbReference type="NCBI Taxonomy" id="30019"/>
    <lineage>
        <taxon>Eukaryota</taxon>
        <taxon>Metazoa</taxon>
        <taxon>Ecdysozoa</taxon>
        <taxon>Arthropoda</taxon>
        <taxon>Hexapoda</taxon>
        <taxon>Insecta</taxon>
        <taxon>Pterygota</taxon>
        <taxon>Neoptera</taxon>
        <taxon>Endopterygota</taxon>
        <taxon>Diptera</taxon>
        <taxon>Brachycera</taxon>
        <taxon>Muscomorpha</taxon>
        <taxon>Ephydroidea</taxon>
        <taxon>Drosophilidae</taxon>
        <taxon>Drosophila</taxon>
    </lineage>
</organism>
<dbReference type="Pfam" id="PF08005">
    <property type="entry name" value="PHR"/>
    <property type="match status" value="1"/>
</dbReference>